<comment type="caution">
    <text evidence="2">The sequence shown here is derived from an EMBL/GenBank/DDBJ whole genome shotgun (WGS) entry which is preliminary data.</text>
</comment>
<organism evidence="2 3">
    <name type="scientific">Nonomuraea africana</name>
    <dbReference type="NCBI Taxonomy" id="46171"/>
    <lineage>
        <taxon>Bacteria</taxon>
        <taxon>Bacillati</taxon>
        <taxon>Actinomycetota</taxon>
        <taxon>Actinomycetes</taxon>
        <taxon>Streptosporangiales</taxon>
        <taxon>Streptosporangiaceae</taxon>
        <taxon>Nonomuraea</taxon>
    </lineage>
</organism>
<protein>
    <submittedName>
        <fullName evidence="2">Uncharacterized protein</fullName>
    </submittedName>
</protein>
<dbReference type="EMBL" id="JADBEF010000001">
    <property type="protein sequence ID" value="MBE1557612.1"/>
    <property type="molecule type" value="Genomic_DNA"/>
</dbReference>
<proteinExistence type="predicted"/>
<feature type="region of interest" description="Disordered" evidence="1">
    <location>
        <begin position="1"/>
        <end position="22"/>
    </location>
</feature>
<dbReference type="Proteomes" id="UP000661607">
    <property type="component" value="Unassembled WGS sequence"/>
</dbReference>
<evidence type="ECO:0000256" key="1">
    <source>
        <dbReference type="SAM" id="MobiDB-lite"/>
    </source>
</evidence>
<keyword evidence="3" id="KW-1185">Reference proteome</keyword>
<name>A0ABR9K6H9_9ACTN</name>
<sequence length="55" mass="5853">MSVRPEDTAQTIMSTDVELSDLGSVGARAGERSERGGLPEGPVWPVTVVERLELA</sequence>
<accession>A0ABR9K6H9</accession>
<reference evidence="2 3" key="1">
    <citation type="submission" date="2020-10" db="EMBL/GenBank/DDBJ databases">
        <title>Sequencing the genomes of 1000 actinobacteria strains.</title>
        <authorList>
            <person name="Klenk H.-P."/>
        </authorList>
    </citation>
    <scope>NUCLEOTIDE SEQUENCE [LARGE SCALE GENOMIC DNA]</scope>
    <source>
        <strain evidence="2 3">DSM 43748</strain>
    </source>
</reference>
<evidence type="ECO:0000313" key="2">
    <source>
        <dbReference type="EMBL" id="MBE1557612.1"/>
    </source>
</evidence>
<evidence type="ECO:0000313" key="3">
    <source>
        <dbReference type="Proteomes" id="UP000661607"/>
    </source>
</evidence>
<gene>
    <name evidence="2" type="ORF">H4W81_000391</name>
</gene>